<dbReference type="AlphaFoldDB" id="A0AAD7ING6"/>
<organism evidence="1 2">
    <name type="scientific">Mycena maculata</name>
    <dbReference type="NCBI Taxonomy" id="230809"/>
    <lineage>
        <taxon>Eukaryota</taxon>
        <taxon>Fungi</taxon>
        <taxon>Dikarya</taxon>
        <taxon>Basidiomycota</taxon>
        <taxon>Agaricomycotina</taxon>
        <taxon>Agaricomycetes</taxon>
        <taxon>Agaricomycetidae</taxon>
        <taxon>Agaricales</taxon>
        <taxon>Marasmiineae</taxon>
        <taxon>Mycenaceae</taxon>
        <taxon>Mycena</taxon>
    </lineage>
</organism>
<dbReference type="Proteomes" id="UP001215280">
    <property type="component" value="Unassembled WGS sequence"/>
</dbReference>
<proteinExistence type="predicted"/>
<keyword evidence="2" id="KW-1185">Reference proteome</keyword>
<name>A0AAD7ING6_9AGAR</name>
<accession>A0AAD7ING6</accession>
<evidence type="ECO:0000313" key="2">
    <source>
        <dbReference type="Proteomes" id="UP001215280"/>
    </source>
</evidence>
<comment type="caution">
    <text evidence="1">The sequence shown here is derived from an EMBL/GenBank/DDBJ whole genome shotgun (WGS) entry which is preliminary data.</text>
</comment>
<sequence>MVMAWLNESGKVMFEWTEAVPDDIGVPKTFRKLNPQLVQQTLNTMYTWAEEPLKEYLATREESAKRVSPVFPLSAVALDDLSHNAMVQAKLCLAGEKYLEQKLRTSPSAITMQLDSSSGLLLRGPPTCRDFGLLPSSGGCRCAAPLPSSLAIAPPLPLPSLFAVAPPLPSLFAIALPLPSSFAVAPSLPSSFAVAPPLPNSFASPAPISHSSSSSRTAL</sequence>
<dbReference type="EMBL" id="JARJLG010000099">
    <property type="protein sequence ID" value="KAJ7746143.1"/>
    <property type="molecule type" value="Genomic_DNA"/>
</dbReference>
<protein>
    <submittedName>
        <fullName evidence="1">Uncharacterized protein</fullName>
    </submittedName>
</protein>
<reference evidence="1" key="1">
    <citation type="submission" date="2023-03" db="EMBL/GenBank/DDBJ databases">
        <title>Massive genome expansion in bonnet fungi (Mycena s.s.) driven by repeated elements and novel gene families across ecological guilds.</title>
        <authorList>
            <consortium name="Lawrence Berkeley National Laboratory"/>
            <person name="Harder C.B."/>
            <person name="Miyauchi S."/>
            <person name="Viragh M."/>
            <person name="Kuo A."/>
            <person name="Thoen E."/>
            <person name="Andreopoulos B."/>
            <person name="Lu D."/>
            <person name="Skrede I."/>
            <person name="Drula E."/>
            <person name="Henrissat B."/>
            <person name="Morin E."/>
            <person name="Kohler A."/>
            <person name="Barry K."/>
            <person name="LaButti K."/>
            <person name="Morin E."/>
            <person name="Salamov A."/>
            <person name="Lipzen A."/>
            <person name="Mereny Z."/>
            <person name="Hegedus B."/>
            <person name="Baldrian P."/>
            <person name="Stursova M."/>
            <person name="Weitz H."/>
            <person name="Taylor A."/>
            <person name="Grigoriev I.V."/>
            <person name="Nagy L.G."/>
            <person name="Martin F."/>
            <person name="Kauserud H."/>
        </authorList>
    </citation>
    <scope>NUCLEOTIDE SEQUENCE</scope>
    <source>
        <strain evidence="1">CBHHK188m</strain>
    </source>
</reference>
<gene>
    <name evidence="1" type="ORF">DFH07DRAFT_963021</name>
</gene>
<evidence type="ECO:0000313" key="1">
    <source>
        <dbReference type="EMBL" id="KAJ7746143.1"/>
    </source>
</evidence>